<dbReference type="GO" id="GO:0004519">
    <property type="term" value="F:endonuclease activity"/>
    <property type="evidence" value="ECO:0007669"/>
    <property type="project" value="UniProtKB-KW"/>
</dbReference>
<keyword evidence="3" id="KW-1185">Reference proteome</keyword>
<evidence type="ECO:0000313" key="2">
    <source>
        <dbReference type="EMBL" id="NIY72211.1"/>
    </source>
</evidence>
<accession>A0ABX0VY80</accession>
<dbReference type="PANTHER" id="PTHR39323">
    <property type="entry name" value="BLR1149 PROTEIN"/>
    <property type="match status" value="1"/>
</dbReference>
<dbReference type="Proteomes" id="UP000709466">
    <property type="component" value="Unassembled WGS sequence"/>
</dbReference>
<gene>
    <name evidence="2" type="primary">pdeM</name>
    <name evidence="2" type="ORF">HCZ30_07155</name>
</gene>
<dbReference type="Gene3D" id="3.60.21.10">
    <property type="match status" value="1"/>
</dbReference>
<keyword evidence="2" id="KW-0540">Nuclease</keyword>
<proteinExistence type="predicted"/>
<dbReference type="SUPFAM" id="SSF56300">
    <property type="entry name" value="Metallo-dependent phosphatases"/>
    <property type="match status" value="1"/>
</dbReference>
<dbReference type="PANTHER" id="PTHR39323:SF1">
    <property type="entry name" value="BLR1149 PROTEIN"/>
    <property type="match status" value="1"/>
</dbReference>
<dbReference type="InterPro" id="IPR024173">
    <property type="entry name" value="Pesterase_MJ0037-like"/>
</dbReference>
<evidence type="ECO:0000259" key="1">
    <source>
        <dbReference type="Pfam" id="PF00149"/>
    </source>
</evidence>
<dbReference type="EC" id="3.1.-.-" evidence="2"/>
<dbReference type="InterPro" id="IPR004843">
    <property type="entry name" value="Calcineurin-like_PHP"/>
</dbReference>
<keyword evidence="2" id="KW-0255">Endonuclease</keyword>
<sequence length="220" mass="24153">MTTHAFTLAGIHLTALPSGALWLAETRTLVVSDLHLCKAERFARKGCGMLPPYETRDTLARLDDDIQLYDPACVVCLGDSFDDVEAIEAMPDNERLWLTRMQAGREWIWIAGNHDAGPVELGGDYLAEYKVGPLVFRHIAEDGAVAEVSGHYHPKHSISGQSRPAFVYDENRLIMPAFGTYTGGMFANRAPLVQMFSAAAIAVLTGPRCLAVPLKAARRR</sequence>
<dbReference type="PIRSF" id="PIRSF000887">
    <property type="entry name" value="Pesterase_MJ0037"/>
    <property type="match status" value="1"/>
</dbReference>
<dbReference type="Pfam" id="PF00149">
    <property type="entry name" value="Metallophos"/>
    <property type="match status" value="1"/>
</dbReference>
<protein>
    <submittedName>
        <fullName evidence="2">Ligase-associated DNA damage response endonuclease PdeM</fullName>
        <ecNumber evidence="2">3.1.-.-</ecNumber>
    </submittedName>
</protein>
<dbReference type="InterPro" id="IPR029052">
    <property type="entry name" value="Metallo-depent_PP-like"/>
</dbReference>
<dbReference type="RefSeq" id="WP_167637599.1">
    <property type="nucleotide sequence ID" value="NZ_JAATOP010000004.1"/>
</dbReference>
<reference evidence="2 3" key="1">
    <citation type="submission" date="2020-03" db="EMBL/GenBank/DDBJ databases">
        <title>Bacterial isolates of synthetic phycosphere.</title>
        <authorList>
            <person name="Fu H."/>
            <person name="Moran M.A."/>
        </authorList>
    </citation>
    <scope>NUCLEOTIDE SEQUENCE [LARGE SCALE GENOMIC DNA]</scope>
    <source>
        <strain evidence="2 3">HF1</strain>
    </source>
</reference>
<name>A0ABX0VY80_9RHOB</name>
<evidence type="ECO:0000313" key="3">
    <source>
        <dbReference type="Proteomes" id="UP000709466"/>
    </source>
</evidence>
<dbReference type="GO" id="GO:0016874">
    <property type="term" value="F:ligase activity"/>
    <property type="evidence" value="ECO:0007669"/>
    <property type="project" value="UniProtKB-KW"/>
</dbReference>
<dbReference type="NCBIfam" id="TIGR04123">
    <property type="entry name" value="P_estr_lig_assc"/>
    <property type="match status" value="1"/>
</dbReference>
<dbReference type="GO" id="GO:0016787">
    <property type="term" value="F:hydrolase activity"/>
    <property type="evidence" value="ECO:0007669"/>
    <property type="project" value="UniProtKB-KW"/>
</dbReference>
<comment type="caution">
    <text evidence="2">The sequence shown here is derived from an EMBL/GenBank/DDBJ whole genome shotgun (WGS) entry which is preliminary data.</text>
</comment>
<organism evidence="2 3">
    <name type="scientific">Marivivens donghaensis</name>
    <dbReference type="NCBI Taxonomy" id="1699413"/>
    <lineage>
        <taxon>Bacteria</taxon>
        <taxon>Pseudomonadati</taxon>
        <taxon>Pseudomonadota</taxon>
        <taxon>Alphaproteobacteria</taxon>
        <taxon>Rhodobacterales</taxon>
        <taxon>Paracoccaceae</taxon>
        <taxon>Marivivens group</taxon>
        <taxon>Marivivens</taxon>
    </lineage>
</organism>
<feature type="domain" description="Calcineurin-like phosphoesterase" evidence="1">
    <location>
        <begin position="27"/>
        <end position="130"/>
    </location>
</feature>
<dbReference type="InterPro" id="IPR026336">
    <property type="entry name" value="PdeM-like"/>
</dbReference>
<dbReference type="EMBL" id="JAATOP010000004">
    <property type="protein sequence ID" value="NIY72211.1"/>
    <property type="molecule type" value="Genomic_DNA"/>
</dbReference>
<keyword evidence="2" id="KW-0436">Ligase</keyword>
<keyword evidence="2" id="KW-0378">Hydrolase</keyword>